<feature type="compositionally biased region" description="Low complexity" evidence="8">
    <location>
        <begin position="958"/>
        <end position="1002"/>
    </location>
</feature>
<evidence type="ECO:0000256" key="6">
    <source>
        <dbReference type="ARBA" id="ARBA00023157"/>
    </source>
</evidence>
<evidence type="ECO:0000256" key="3">
    <source>
        <dbReference type="ARBA" id="ARBA00022729"/>
    </source>
</evidence>
<feature type="disulfide bond" evidence="7">
    <location>
        <begin position="95"/>
        <end position="125"/>
    </location>
</feature>
<feature type="disulfide bond" evidence="7">
    <location>
        <begin position="99"/>
        <end position="130"/>
    </location>
</feature>
<evidence type="ECO:0000313" key="13">
    <source>
        <dbReference type="Proteomes" id="UP001378592"/>
    </source>
</evidence>
<feature type="compositionally biased region" description="Polar residues" evidence="8">
    <location>
        <begin position="891"/>
        <end position="903"/>
    </location>
</feature>
<evidence type="ECO:0000256" key="5">
    <source>
        <dbReference type="ARBA" id="ARBA00022869"/>
    </source>
</evidence>
<feature type="chain" id="PRO_5042836474" description="Papilin" evidence="9">
    <location>
        <begin position="27"/>
        <end position="1282"/>
    </location>
</feature>
<evidence type="ECO:0000256" key="4">
    <source>
        <dbReference type="ARBA" id="ARBA00022737"/>
    </source>
</evidence>
<dbReference type="InterPro" id="IPR045371">
    <property type="entry name" value="ADAMTS_CR_3"/>
</dbReference>
<dbReference type="GO" id="GO:0005604">
    <property type="term" value="C:basement membrane"/>
    <property type="evidence" value="ECO:0007669"/>
    <property type="project" value="UniProtKB-SubCell"/>
</dbReference>
<dbReference type="GO" id="GO:0004222">
    <property type="term" value="F:metalloendopeptidase activity"/>
    <property type="evidence" value="ECO:0007669"/>
    <property type="project" value="TreeGrafter"/>
</dbReference>
<feature type="signal peptide" evidence="9">
    <location>
        <begin position="1"/>
        <end position="26"/>
    </location>
</feature>
<dbReference type="PROSITE" id="PS50092">
    <property type="entry name" value="TSP1"/>
    <property type="match status" value="6"/>
</dbReference>
<dbReference type="Pfam" id="PF19030">
    <property type="entry name" value="TSP1_ADAMTS"/>
    <property type="match status" value="6"/>
</dbReference>
<keyword evidence="5" id="KW-0272">Extracellular matrix</keyword>
<dbReference type="SUPFAM" id="SSF82895">
    <property type="entry name" value="TSP-1 type 1 repeat"/>
    <property type="match status" value="7"/>
</dbReference>
<comment type="subcellular location">
    <subcellularLocation>
        <location evidence="1">Secreted</location>
        <location evidence="1">Extracellular space</location>
        <location evidence="1">Extracellular matrix</location>
        <location evidence="1">Basement membrane</location>
    </subcellularLocation>
</comment>
<feature type="compositionally biased region" description="Basic residues" evidence="8">
    <location>
        <begin position="29"/>
        <end position="49"/>
    </location>
</feature>
<keyword evidence="5" id="KW-0084">Basement membrane</keyword>
<feature type="disulfide bond" evidence="7">
    <location>
        <begin position="110"/>
        <end position="115"/>
    </location>
</feature>
<evidence type="ECO:0008006" key="14">
    <source>
        <dbReference type="Google" id="ProtNLM"/>
    </source>
</evidence>
<dbReference type="InterPro" id="IPR036383">
    <property type="entry name" value="TSP1_rpt_sf"/>
</dbReference>
<evidence type="ECO:0000256" key="9">
    <source>
        <dbReference type="SAM" id="SignalP"/>
    </source>
</evidence>
<dbReference type="Gene3D" id="2.60.120.830">
    <property type="match status" value="1"/>
</dbReference>
<keyword evidence="13" id="KW-1185">Reference proteome</keyword>
<feature type="region of interest" description="Disordered" evidence="8">
    <location>
        <begin position="759"/>
        <end position="795"/>
    </location>
</feature>
<dbReference type="InterPro" id="IPR000884">
    <property type="entry name" value="TSP1_rpt"/>
</dbReference>
<dbReference type="Gene3D" id="2.20.100.10">
    <property type="entry name" value="Thrombospondin type-1 (TSP1) repeat"/>
    <property type="match status" value="6"/>
</dbReference>
<dbReference type="InterPro" id="IPR010294">
    <property type="entry name" value="ADAMTS_spacer1"/>
</dbReference>
<dbReference type="SMART" id="SM00209">
    <property type="entry name" value="TSP1"/>
    <property type="match status" value="7"/>
</dbReference>
<dbReference type="Pfam" id="PF00090">
    <property type="entry name" value="TSP_1"/>
    <property type="match status" value="1"/>
</dbReference>
<keyword evidence="6 7" id="KW-1015">Disulfide bond</keyword>
<dbReference type="Pfam" id="PF19236">
    <property type="entry name" value="ADAMTS_CR_3"/>
    <property type="match status" value="1"/>
</dbReference>
<dbReference type="EMBL" id="JAZDUA010000817">
    <property type="protein sequence ID" value="KAK7789175.1"/>
    <property type="molecule type" value="Genomic_DNA"/>
</dbReference>
<name>A0AAN9VEX3_9ORTH</name>
<feature type="compositionally biased region" description="Low complexity" evidence="8">
    <location>
        <begin position="786"/>
        <end position="795"/>
    </location>
</feature>
<proteinExistence type="predicted"/>
<protein>
    <recommendedName>
        <fullName evidence="14">Papilin</fullName>
    </recommendedName>
</protein>
<gene>
    <name evidence="12" type="ORF">R5R35_006794</name>
</gene>
<dbReference type="PANTHER" id="PTHR13723">
    <property type="entry name" value="ADAMTS A DISINTEGRIN AND METALLOPROTEASE WITH THROMBOSPONDIN MOTIFS PROTEASE"/>
    <property type="match status" value="1"/>
</dbReference>
<feature type="region of interest" description="Disordered" evidence="8">
    <location>
        <begin position="26"/>
        <end position="49"/>
    </location>
</feature>
<dbReference type="PRINTS" id="PR01857">
    <property type="entry name" value="ADAMTSFAMILY"/>
</dbReference>
<dbReference type="InterPro" id="IPR050439">
    <property type="entry name" value="ADAMTS_ADAMTS-like"/>
</dbReference>
<evidence type="ECO:0000313" key="12">
    <source>
        <dbReference type="EMBL" id="KAK7789175.1"/>
    </source>
</evidence>
<evidence type="ECO:0000256" key="7">
    <source>
        <dbReference type="PIRSR" id="PIRSR613273-3"/>
    </source>
</evidence>
<feature type="compositionally biased region" description="Low complexity" evidence="8">
    <location>
        <begin position="873"/>
        <end position="883"/>
    </location>
</feature>
<feature type="compositionally biased region" description="Low complexity" evidence="8">
    <location>
        <begin position="1124"/>
        <end position="1152"/>
    </location>
</feature>
<evidence type="ECO:0000259" key="10">
    <source>
        <dbReference type="Pfam" id="PF05986"/>
    </source>
</evidence>
<evidence type="ECO:0000256" key="1">
    <source>
        <dbReference type="ARBA" id="ARBA00004302"/>
    </source>
</evidence>
<dbReference type="FunFam" id="2.20.100.10:FF:000005">
    <property type="entry name" value="ADAM metallopeptidase with thrombospondin type 1 motif 9"/>
    <property type="match status" value="2"/>
</dbReference>
<dbReference type="PANTHER" id="PTHR13723:SF281">
    <property type="entry name" value="PAPILIN"/>
    <property type="match status" value="1"/>
</dbReference>
<organism evidence="12 13">
    <name type="scientific">Gryllus longicercus</name>
    <dbReference type="NCBI Taxonomy" id="2509291"/>
    <lineage>
        <taxon>Eukaryota</taxon>
        <taxon>Metazoa</taxon>
        <taxon>Ecdysozoa</taxon>
        <taxon>Arthropoda</taxon>
        <taxon>Hexapoda</taxon>
        <taxon>Insecta</taxon>
        <taxon>Pterygota</taxon>
        <taxon>Neoptera</taxon>
        <taxon>Polyneoptera</taxon>
        <taxon>Orthoptera</taxon>
        <taxon>Ensifera</taxon>
        <taxon>Gryllidea</taxon>
        <taxon>Grylloidea</taxon>
        <taxon>Gryllidae</taxon>
        <taxon>Gryllinae</taxon>
        <taxon>Gryllus</taxon>
    </lineage>
</organism>
<dbReference type="InterPro" id="IPR013273">
    <property type="entry name" value="ADAMTS/ADAMTS-like"/>
</dbReference>
<feature type="domain" description="ADAMTS/ADAMTS-like cysteine-rich" evidence="11">
    <location>
        <begin position="137"/>
        <end position="233"/>
    </location>
</feature>
<feature type="region of interest" description="Disordered" evidence="8">
    <location>
        <begin position="850"/>
        <end position="912"/>
    </location>
</feature>
<dbReference type="Pfam" id="PF05986">
    <property type="entry name" value="ADAMTS_spacer1"/>
    <property type="match status" value="1"/>
</dbReference>
<feature type="region of interest" description="Disordered" evidence="8">
    <location>
        <begin position="933"/>
        <end position="1190"/>
    </location>
</feature>
<reference evidence="12 13" key="1">
    <citation type="submission" date="2024-03" db="EMBL/GenBank/DDBJ databases">
        <title>The genome assembly and annotation of the cricket Gryllus longicercus Weissman &amp; Gray.</title>
        <authorList>
            <person name="Szrajer S."/>
            <person name="Gray D."/>
            <person name="Ylla G."/>
        </authorList>
    </citation>
    <scope>NUCLEOTIDE SEQUENCE [LARGE SCALE GENOMIC DNA]</scope>
    <source>
        <strain evidence="12">DAG 2021-001</strain>
        <tissue evidence="12">Whole body minus gut</tissue>
    </source>
</reference>
<sequence>MDLHRLLRSLTLLVFLLATYFSSAPARQHPTRHRHGHGERPRHRRDHRARGAAHNVTYLPGSYVVLDGAGAGPGPGPGAEADAGDWGPWSEPSECSRSCGGGVAFQTRECRSATCTGGKKRYFSCNIQDCPESSMDFREEQCAAFNNIPFEGRYYHWVPYTKAPNKCELNCMPQGDRFYYRHKERVQDGTRCDEEKLDICVEGQCLPVGCDMMLGSSAKEDKCRECRGDGSSCRTIQGILEMDDLKVGYNDILLIPAGATNIKVEEVKASNNYLAIRNVSNYYYLNGNWRIDIPRSLKIAGTVFHYERKPYAFLAPETITALGPTTEPLYIVFLVQEPNPGVSYEYSIHKGTQQTDPDSYAWIYDDFTDCTTTCGGGFRTRNVTCVRRKDLEVQPSNLCNPILEPKRNESCNTDPCPPTWAEGEWGECSQSCGEGGSHTRQVHCEQIVSSGVSSIVDDEKCLDLYGPKPAITKECGLLDACPLWHIGPWKPCDRLCGDGKQRRRVRCYRKVEGKIDVLADSACPGEKPEEEKSCTLRPCEGVDWVFSDWSECEGKCGLAFKTRKVYCANEAGKIYANEFCHSKTLPETKMPCDTFIPCEHEWFASQWSECSAECGIGIKTRKVFCGSFEDDIVKKVEDDKCDPSKKYESQTNCTGKDECTGQWHYGPWSSCSKKCGGGSMSRKVFCFIDNDKVEEKKCDPSLFPFLSTSCNNHACSEDEMVPVEPTHVVDDDEYDEYDEYDCDLSTVVIDSALGKDGVTESSIAEGSGDEESGSSLADEISSIGASGSTDSWSQQKSSSVLDSLSSVSDIDSSDIISKAASDFSFGTSDDIMLSDGTGYFSDSPSTSFFTAEGSGDATSEDTTDFSDHTSPTELPSEASSSFSESDETPEAETTTESGISESASTTDSGLLSTTDSLLSSITSTVLNTFASAFTETPEVSSVGKASDETDSHLSSDVTTPSSEIPTTETASEISTDSTSSPATEETVSTPSSESTTDPSSTEKTTDATVSELTTAAPDEDDLGEVRLPVVTTKAPTEEVSTSMSSSAEDKTITTTEESTTPGSEETTTPEGSESTTSTLELTSDTSEPTSISTSAYSTESSSAFTSEQSTESSTIESTTEDSETTLTSDVTTESTDISTVSPSEFSTESTTEIANDTEETTVTAEETTVTAEESTVTTEETTSEMSSGYSSTMEIFVTTPSSIQVAITKEQKVKKCRRKKKPKAKKPTCETSEFGCCPDSISAASGPFSKGTSFSFLCSSAKLHYTFQDLDDNFTKSFECHT</sequence>
<evidence type="ECO:0000256" key="8">
    <source>
        <dbReference type="SAM" id="MobiDB-lite"/>
    </source>
</evidence>
<feature type="compositionally biased region" description="Low complexity" evidence="8">
    <location>
        <begin position="1160"/>
        <end position="1184"/>
    </location>
</feature>
<dbReference type="Proteomes" id="UP001378592">
    <property type="component" value="Unassembled WGS sequence"/>
</dbReference>
<feature type="domain" description="ADAMTS/ADAMTS-like Spacer 1" evidence="10">
    <location>
        <begin position="237"/>
        <end position="349"/>
    </location>
</feature>
<keyword evidence="4" id="KW-0677">Repeat</keyword>
<accession>A0AAN9VEX3</accession>
<keyword evidence="2" id="KW-0964">Secreted</keyword>
<dbReference type="GO" id="GO:0006508">
    <property type="term" value="P:proteolysis"/>
    <property type="evidence" value="ECO:0007669"/>
    <property type="project" value="TreeGrafter"/>
</dbReference>
<keyword evidence="3 9" id="KW-0732">Signal</keyword>
<evidence type="ECO:0000259" key="11">
    <source>
        <dbReference type="Pfam" id="PF19236"/>
    </source>
</evidence>
<dbReference type="FunFam" id="2.60.120.830:FF:000001">
    <property type="entry name" value="A disintegrin and metalloproteinase with thrombospondin motifs 1"/>
    <property type="match status" value="1"/>
</dbReference>
<evidence type="ECO:0000256" key="2">
    <source>
        <dbReference type="ARBA" id="ARBA00022525"/>
    </source>
</evidence>
<feature type="compositionally biased region" description="Low complexity" evidence="8">
    <location>
        <begin position="1053"/>
        <end position="1117"/>
    </location>
</feature>
<dbReference type="GO" id="GO:0030198">
    <property type="term" value="P:extracellular matrix organization"/>
    <property type="evidence" value="ECO:0007669"/>
    <property type="project" value="InterPro"/>
</dbReference>
<comment type="caution">
    <text evidence="12">The sequence shown here is derived from an EMBL/GenBank/DDBJ whole genome shotgun (WGS) entry which is preliminary data.</text>
</comment>